<evidence type="ECO:0000256" key="8">
    <source>
        <dbReference type="ARBA" id="ARBA00014401"/>
    </source>
</evidence>
<evidence type="ECO:0000259" key="21">
    <source>
        <dbReference type="PROSITE" id="PS51168"/>
    </source>
</evidence>
<dbReference type="InterPro" id="IPR002701">
    <property type="entry name" value="CM_II_prokaryot"/>
</dbReference>
<keyword evidence="20" id="KW-0175">Coiled coil</keyword>
<name>A0A2P2DZ15_9LEPT</name>
<evidence type="ECO:0000256" key="9">
    <source>
        <dbReference type="ARBA" id="ARBA00022490"/>
    </source>
</evidence>
<evidence type="ECO:0000256" key="19">
    <source>
        <dbReference type="PIRSR" id="PIRSR001500-2"/>
    </source>
</evidence>
<sequence>MMSSAEEELNKLRSKIDEIDSQIIRLIQERASFAKEIGHVKKNSNEAIYRPDRERDVYEKVTKQSKGPLPDSVLRAIYREMMSGTIALEHPLQVGYLGPEGSFSYEALRNKFGSSIESIPLPTIPDVFRAVDSGQIEYGIVPVENSTEGHVSSTLDMLLESHVSIYSESYQKIQFSLLGYEKDLKKIQKIYGIRIGNEQCRNWISANLSHAEIIETSSTAMAAKTVAEKKEGAAIASKIASETYGLDIIKEGIQDFSGNTTRFLVIGKTDCPRTSSDKTSIVFSLPNQVGSLFSALSLFQDHSINLLKIESRPMKSNRWEYNFFIDFKGHKNDPLIESVLSDLKTRCLTLKVLGSYPISEENL</sequence>
<dbReference type="InterPro" id="IPR045865">
    <property type="entry name" value="ACT-like_dom_sf"/>
</dbReference>
<dbReference type="EMBL" id="BFBB01000003">
    <property type="protein sequence ID" value="GBF49836.1"/>
    <property type="molecule type" value="Genomic_DNA"/>
</dbReference>
<keyword evidence="9" id="KW-0963">Cytoplasm</keyword>
<protein>
    <recommendedName>
        <fullName evidence="8">Bifunctional chorismate mutase/prephenate dehydratase</fullName>
        <ecNumber evidence="7">4.2.1.51</ecNumber>
        <ecNumber evidence="6">5.4.99.5</ecNumber>
    </recommendedName>
    <alternativeName>
        <fullName evidence="17">Chorismate mutase-prephenate dehydratase</fullName>
    </alternativeName>
    <alternativeName>
        <fullName evidence="16">p-protein</fullName>
    </alternativeName>
</protein>
<dbReference type="SMART" id="SM00830">
    <property type="entry name" value="CM_2"/>
    <property type="match status" value="1"/>
</dbReference>
<comment type="catalytic activity">
    <reaction evidence="1">
        <text>chorismate = prephenate</text>
        <dbReference type="Rhea" id="RHEA:13897"/>
        <dbReference type="ChEBI" id="CHEBI:29748"/>
        <dbReference type="ChEBI" id="CHEBI:29934"/>
        <dbReference type="EC" id="5.4.99.5"/>
    </reaction>
</comment>
<dbReference type="InterPro" id="IPR036979">
    <property type="entry name" value="CM_dom_sf"/>
</dbReference>
<dbReference type="SUPFAM" id="SSF53850">
    <property type="entry name" value="Periplasmic binding protein-like II"/>
    <property type="match status" value="1"/>
</dbReference>
<dbReference type="GO" id="GO:0009094">
    <property type="term" value="P:L-phenylalanine biosynthetic process"/>
    <property type="evidence" value="ECO:0007669"/>
    <property type="project" value="UniProtKB-UniPathway"/>
</dbReference>
<keyword evidence="15" id="KW-0511">Multifunctional enzyme</keyword>
<dbReference type="Pfam" id="PF01817">
    <property type="entry name" value="CM_2"/>
    <property type="match status" value="1"/>
</dbReference>
<comment type="function">
    <text evidence="2">Catalyzes the Claisen rearrangement of chorismate to prephenate and the decarboxylation/dehydration of prephenate to phenylpyruvate.</text>
</comment>
<dbReference type="FunFam" id="3.30.70.260:FF:000012">
    <property type="entry name" value="Prephenate dehydratase"/>
    <property type="match status" value="1"/>
</dbReference>
<keyword evidence="14" id="KW-0456">Lyase</keyword>
<dbReference type="InterPro" id="IPR010957">
    <property type="entry name" value="G/b/e-P-prot_chorismate_mutase"/>
</dbReference>
<dbReference type="Gene3D" id="3.30.70.260">
    <property type="match status" value="1"/>
</dbReference>
<dbReference type="PROSITE" id="PS51168">
    <property type="entry name" value="CHORISMATE_MUT_2"/>
    <property type="match status" value="1"/>
</dbReference>
<dbReference type="PIRSF" id="PIRSF001500">
    <property type="entry name" value="Chor_mut_pdt_Ppr"/>
    <property type="match status" value="1"/>
</dbReference>
<dbReference type="AlphaFoldDB" id="A0A2P2DZ15"/>
<evidence type="ECO:0000313" key="25">
    <source>
        <dbReference type="Proteomes" id="UP000245133"/>
    </source>
</evidence>
<dbReference type="Pfam" id="PF01842">
    <property type="entry name" value="ACT"/>
    <property type="match status" value="1"/>
</dbReference>
<comment type="pathway">
    <text evidence="5">Metabolic intermediate biosynthesis; prephenate biosynthesis; prephenate from chorismate: step 1/1.</text>
</comment>
<dbReference type="InterPro" id="IPR002912">
    <property type="entry name" value="ACT_dom"/>
</dbReference>
<comment type="pathway">
    <text evidence="4">Amino-acid biosynthesis; L-phenylalanine biosynthesis; phenylpyruvate from prephenate: step 1/1.</text>
</comment>
<evidence type="ECO:0000256" key="13">
    <source>
        <dbReference type="ARBA" id="ARBA00023235"/>
    </source>
</evidence>
<dbReference type="CDD" id="cd04905">
    <property type="entry name" value="ACT_CM-PDT"/>
    <property type="match status" value="1"/>
</dbReference>
<dbReference type="Gene3D" id="1.20.59.10">
    <property type="entry name" value="Chorismate mutase"/>
    <property type="match status" value="1"/>
</dbReference>
<evidence type="ECO:0000256" key="17">
    <source>
        <dbReference type="ARBA" id="ARBA00031520"/>
    </source>
</evidence>
<feature type="domain" description="Chorismate mutase" evidence="21">
    <location>
        <begin position="3"/>
        <end position="93"/>
    </location>
</feature>
<feature type="domain" description="ACT" evidence="23">
    <location>
        <begin position="280"/>
        <end position="357"/>
    </location>
</feature>
<feature type="coiled-coil region" evidence="20">
    <location>
        <begin position="2"/>
        <end position="29"/>
    </location>
</feature>
<keyword evidence="11" id="KW-0057">Aromatic amino acid biosynthesis</keyword>
<evidence type="ECO:0000256" key="4">
    <source>
        <dbReference type="ARBA" id="ARBA00004741"/>
    </source>
</evidence>
<comment type="catalytic activity">
    <reaction evidence="18">
        <text>prephenate + H(+) = 3-phenylpyruvate + CO2 + H2O</text>
        <dbReference type="Rhea" id="RHEA:21648"/>
        <dbReference type="ChEBI" id="CHEBI:15377"/>
        <dbReference type="ChEBI" id="CHEBI:15378"/>
        <dbReference type="ChEBI" id="CHEBI:16526"/>
        <dbReference type="ChEBI" id="CHEBI:18005"/>
        <dbReference type="ChEBI" id="CHEBI:29934"/>
        <dbReference type="EC" id="4.2.1.51"/>
    </reaction>
</comment>
<evidence type="ECO:0000256" key="14">
    <source>
        <dbReference type="ARBA" id="ARBA00023239"/>
    </source>
</evidence>
<evidence type="ECO:0000256" key="7">
    <source>
        <dbReference type="ARBA" id="ARBA00013147"/>
    </source>
</evidence>
<dbReference type="SUPFAM" id="SSF48600">
    <property type="entry name" value="Chorismate mutase II"/>
    <property type="match status" value="1"/>
</dbReference>
<evidence type="ECO:0000256" key="16">
    <source>
        <dbReference type="ARBA" id="ARBA00031175"/>
    </source>
</evidence>
<dbReference type="PROSITE" id="PS51171">
    <property type="entry name" value="PREPHENATE_DEHYDR_3"/>
    <property type="match status" value="1"/>
</dbReference>
<keyword evidence="12" id="KW-0584">Phenylalanine biosynthesis</keyword>
<dbReference type="PANTHER" id="PTHR21022">
    <property type="entry name" value="PREPHENATE DEHYDRATASE P PROTEIN"/>
    <property type="match status" value="1"/>
</dbReference>
<evidence type="ECO:0000259" key="23">
    <source>
        <dbReference type="PROSITE" id="PS51671"/>
    </source>
</evidence>
<dbReference type="InterPro" id="IPR008242">
    <property type="entry name" value="Chor_mutase/pphenate_deHydtase"/>
</dbReference>
<gene>
    <name evidence="24" type="primary">pheA</name>
    <name evidence="24" type="ORF">LPTSP4_13560</name>
</gene>
<reference evidence="24 25" key="1">
    <citation type="submission" date="2018-02" db="EMBL/GenBank/DDBJ databases">
        <title>Novel Leptospira species isolated from soil and water in Japan.</title>
        <authorList>
            <person name="Nakao R."/>
            <person name="Masuzawa T."/>
        </authorList>
    </citation>
    <scope>NUCLEOTIDE SEQUENCE [LARGE SCALE GENOMIC DNA]</scope>
    <source>
        <strain evidence="24 25">YH101</strain>
    </source>
</reference>
<accession>A0A2P2DZ15</accession>
<keyword evidence="10" id="KW-0028">Amino-acid biosynthesis</keyword>
<evidence type="ECO:0000256" key="11">
    <source>
        <dbReference type="ARBA" id="ARBA00023141"/>
    </source>
</evidence>
<comment type="subcellular location">
    <subcellularLocation>
        <location evidence="3">Cytoplasm</location>
    </subcellularLocation>
</comment>
<feature type="site" description="Essential for prephenate dehydratase activity" evidence="19">
    <location>
        <position position="261"/>
    </location>
</feature>
<dbReference type="EC" id="5.4.99.5" evidence="6"/>
<dbReference type="InterPro" id="IPR036263">
    <property type="entry name" value="Chorismate_II_sf"/>
</dbReference>
<evidence type="ECO:0000256" key="1">
    <source>
        <dbReference type="ARBA" id="ARBA00000824"/>
    </source>
</evidence>
<dbReference type="PROSITE" id="PS00857">
    <property type="entry name" value="PREPHENATE_DEHYDR_1"/>
    <property type="match status" value="1"/>
</dbReference>
<evidence type="ECO:0000259" key="22">
    <source>
        <dbReference type="PROSITE" id="PS51171"/>
    </source>
</evidence>
<dbReference type="Proteomes" id="UP000245133">
    <property type="component" value="Unassembled WGS sequence"/>
</dbReference>
<evidence type="ECO:0000313" key="24">
    <source>
        <dbReference type="EMBL" id="GBF49836.1"/>
    </source>
</evidence>
<dbReference type="GO" id="GO:0004106">
    <property type="term" value="F:chorismate mutase activity"/>
    <property type="evidence" value="ECO:0007669"/>
    <property type="project" value="UniProtKB-EC"/>
</dbReference>
<evidence type="ECO:0000256" key="18">
    <source>
        <dbReference type="ARBA" id="ARBA00047848"/>
    </source>
</evidence>
<dbReference type="CDD" id="cd13630">
    <property type="entry name" value="PBP2_PDT_1"/>
    <property type="match status" value="1"/>
</dbReference>
<dbReference type="SUPFAM" id="SSF55021">
    <property type="entry name" value="ACT-like"/>
    <property type="match status" value="1"/>
</dbReference>
<dbReference type="UniPathway" id="UPA00121">
    <property type="reaction ID" value="UER00345"/>
</dbReference>
<proteinExistence type="predicted"/>
<dbReference type="GO" id="GO:0005737">
    <property type="term" value="C:cytoplasm"/>
    <property type="evidence" value="ECO:0007669"/>
    <property type="project" value="UniProtKB-SubCell"/>
</dbReference>
<evidence type="ECO:0000256" key="6">
    <source>
        <dbReference type="ARBA" id="ARBA00012404"/>
    </source>
</evidence>
<evidence type="ECO:0000256" key="15">
    <source>
        <dbReference type="ARBA" id="ARBA00023268"/>
    </source>
</evidence>
<dbReference type="GO" id="GO:0046417">
    <property type="term" value="P:chorismate metabolic process"/>
    <property type="evidence" value="ECO:0007669"/>
    <property type="project" value="InterPro"/>
</dbReference>
<dbReference type="EC" id="4.2.1.51" evidence="7"/>
<dbReference type="UniPathway" id="UPA00120">
    <property type="reaction ID" value="UER00203"/>
</dbReference>
<dbReference type="PROSITE" id="PS51671">
    <property type="entry name" value="ACT"/>
    <property type="match status" value="1"/>
</dbReference>
<dbReference type="InterPro" id="IPR001086">
    <property type="entry name" value="Preph_deHydtase"/>
</dbReference>
<keyword evidence="13" id="KW-0413">Isomerase</keyword>
<dbReference type="Gene3D" id="3.40.190.10">
    <property type="entry name" value="Periplasmic binding protein-like II"/>
    <property type="match status" value="2"/>
</dbReference>
<dbReference type="PANTHER" id="PTHR21022:SF19">
    <property type="entry name" value="PREPHENATE DEHYDRATASE-RELATED"/>
    <property type="match status" value="1"/>
</dbReference>
<dbReference type="GO" id="GO:0004664">
    <property type="term" value="F:prephenate dehydratase activity"/>
    <property type="evidence" value="ECO:0007669"/>
    <property type="project" value="UniProtKB-EC"/>
</dbReference>
<dbReference type="NCBIfam" id="TIGR01807">
    <property type="entry name" value="CM_P2"/>
    <property type="match status" value="1"/>
</dbReference>
<evidence type="ECO:0000256" key="2">
    <source>
        <dbReference type="ARBA" id="ARBA00002364"/>
    </source>
</evidence>
<comment type="caution">
    <text evidence="24">The sequence shown here is derived from an EMBL/GenBank/DDBJ whole genome shotgun (WGS) entry which is preliminary data.</text>
</comment>
<keyword evidence="25" id="KW-1185">Reference proteome</keyword>
<evidence type="ECO:0000256" key="10">
    <source>
        <dbReference type="ARBA" id="ARBA00022605"/>
    </source>
</evidence>
<dbReference type="Pfam" id="PF00800">
    <property type="entry name" value="PDT"/>
    <property type="match status" value="1"/>
</dbReference>
<dbReference type="NCBIfam" id="NF008865">
    <property type="entry name" value="PRK11898.1"/>
    <property type="match status" value="1"/>
</dbReference>
<evidence type="ECO:0000256" key="20">
    <source>
        <dbReference type="SAM" id="Coils"/>
    </source>
</evidence>
<evidence type="ECO:0000256" key="5">
    <source>
        <dbReference type="ARBA" id="ARBA00004817"/>
    </source>
</evidence>
<organism evidence="24 25">
    <name type="scientific">Leptospira ryugenii</name>
    <dbReference type="NCBI Taxonomy" id="1917863"/>
    <lineage>
        <taxon>Bacteria</taxon>
        <taxon>Pseudomonadati</taxon>
        <taxon>Spirochaetota</taxon>
        <taxon>Spirochaetia</taxon>
        <taxon>Leptospirales</taxon>
        <taxon>Leptospiraceae</taxon>
        <taxon>Leptospira</taxon>
    </lineage>
</organism>
<evidence type="ECO:0000256" key="12">
    <source>
        <dbReference type="ARBA" id="ARBA00023222"/>
    </source>
</evidence>
<evidence type="ECO:0000256" key="3">
    <source>
        <dbReference type="ARBA" id="ARBA00004496"/>
    </source>
</evidence>
<feature type="domain" description="Prephenate dehydratase" evidence="22">
    <location>
        <begin position="93"/>
        <end position="268"/>
    </location>
</feature>
<dbReference type="InterPro" id="IPR018528">
    <property type="entry name" value="Preph_deHydtase_CS"/>
</dbReference>